<comment type="caution">
    <text evidence="2">The sequence shown here is derived from an EMBL/GenBank/DDBJ whole genome shotgun (WGS) entry which is preliminary data.</text>
</comment>
<feature type="region of interest" description="Disordered" evidence="1">
    <location>
        <begin position="1"/>
        <end position="21"/>
    </location>
</feature>
<protein>
    <submittedName>
        <fullName evidence="2">Uncharacterized protein</fullName>
    </submittedName>
</protein>
<gene>
    <name evidence="2" type="ORF">CSSPJE1EN1_LOCUS27916</name>
</gene>
<keyword evidence="3" id="KW-1185">Reference proteome</keyword>
<sequence>MSDSSPENLGSFGSLDMATGGGRGLVPEDVADEVGMYGGVKRRLSVEVLCVGVRVRGLNDDVYERKAFLRAKGVTAFTAANGVTALSRRGCSSWR</sequence>
<dbReference type="EMBL" id="CAXAQS010000651">
    <property type="protein sequence ID" value="CAK9252538.1"/>
    <property type="molecule type" value="Genomic_DNA"/>
</dbReference>
<name>A0ABP0VFA9_9BRYO</name>
<evidence type="ECO:0000256" key="1">
    <source>
        <dbReference type="SAM" id="MobiDB-lite"/>
    </source>
</evidence>
<evidence type="ECO:0000313" key="2">
    <source>
        <dbReference type="EMBL" id="CAK9252538.1"/>
    </source>
</evidence>
<dbReference type="Proteomes" id="UP001497444">
    <property type="component" value="Unassembled WGS sequence"/>
</dbReference>
<organism evidence="2 3">
    <name type="scientific">Sphagnum jensenii</name>
    <dbReference type="NCBI Taxonomy" id="128206"/>
    <lineage>
        <taxon>Eukaryota</taxon>
        <taxon>Viridiplantae</taxon>
        <taxon>Streptophyta</taxon>
        <taxon>Embryophyta</taxon>
        <taxon>Bryophyta</taxon>
        <taxon>Sphagnophytina</taxon>
        <taxon>Sphagnopsida</taxon>
        <taxon>Sphagnales</taxon>
        <taxon>Sphagnaceae</taxon>
        <taxon>Sphagnum</taxon>
    </lineage>
</organism>
<accession>A0ABP0VFA9</accession>
<reference evidence="2" key="1">
    <citation type="submission" date="2024-02" db="EMBL/GenBank/DDBJ databases">
        <authorList>
            <consortium name="ELIXIR-Norway"/>
            <consortium name="Elixir Norway"/>
        </authorList>
    </citation>
    <scope>NUCLEOTIDE SEQUENCE</scope>
</reference>
<evidence type="ECO:0000313" key="3">
    <source>
        <dbReference type="Proteomes" id="UP001497444"/>
    </source>
</evidence>
<proteinExistence type="predicted"/>